<proteinExistence type="predicted"/>
<comment type="pathway">
    <text evidence="1 6">Cell wall biogenesis; peptidoglycan biosynthesis.</text>
</comment>
<dbReference type="PANTHER" id="PTHR30582">
    <property type="entry name" value="L,D-TRANSPEPTIDASE"/>
    <property type="match status" value="1"/>
</dbReference>
<evidence type="ECO:0000256" key="2">
    <source>
        <dbReference type="ARBA" id="ARBA00022679"/>
    </source>
</evidence>
<keyword evidence="2" id="KW-0808">Transferase</keyword>
<dbReference type="GO" id="GO:0071555">
    <property type="term" value="P:cell wall organization"/>
    <property type="evidence" value="ECO:0007669"/>
    <property type="project" value="UniProtKB-UniRule"/>
</dbReference>
<dbReference type="Pfam" id="PF03734">
    <property type="entry name" value="YkuD"/>
    <property type="match status" value="1"/>
</dbReference>
<dbReference type="PROSITE" id="PS52029">
    <property type="entry name" value="LD_TPASE"/>
    <property type="match status" value="1"/>
</dbReference>
<dbReference type="PANTHER" id="PTHR30582:SF2">
    <property type="entry name" value="L,D-TRANSPEPTIDASE YCIB-RELATED"/>
    <property type="match status" value="1"/>
</dbReference>
<dbReference type="STRING" id="1179773.BN6_79500"/>
<keyword evidence="5 6" id="KW-0961">Cell wall biogenesis/degradation</keyword>
<keyword evidence="3 6" id="KW-0133">Cell shape</keyword>
<evidence type="ECO:0000256" key="6">
    <source>
        <dbReference type="PROSITE-ProRule" id="PRU01373"/>
    </source>
</evidence>
<dbReference type="GO" id="GO:0018104">
    <property type="term" value="P:peptidoglycan-protein cross-linking"/>
    <property type="evidence" value="ECO:0007669"/>
    <property type="project" value="TreeGrafter"/>
</dbReference>
<evidence type="ECO:0000259" key="7">
    <source>
        <dbReference type="PROSITE" id="PS52029"/>
    </source>
</evidence>
<evidence type="ECO:0000256" key="4">
    <source>
        <dbReference type="ARBA" id="ARBA00022984"/>
    </source>
</evidence>
<dbReference type="InterPro" id="IPR005490">
    <property type="entry name" value="LD_TPept_cat_dom"/>
</dbReference>
<dbReference type="InterPro" id="IPR050979">
    <property type="entry name" value="LD-transpeptidase"/>
</dbReference>
<dbReference type="PATRIC" id="fig|1179773.3.peg.8028"/>
<name>K0KF83_SACES</name>
<reference evidence="8 9" key="1">
    <citation type="journal article" date="2012" name="BMC Genomics">
        <title>Complete genome sequence of Saccharothrix espanaensis DSM 44229T and comparison to the other completely sequenced Pseudonocardiaceae.</title>
        <authorList>
            <person name="Strobel T."/>
            <person name="Al-Dilaimi A."/>
            <person name="Blom J."/>
            <person name="Gessner A."/>
            <person name="Kalinowski J."/>
            <person name="Luzhetska M."/>
            <person name="Puhler A."/>
            <person name="Szczepanowski R."/>
            <person name="Bechthold A."/>
            <person name="Ruckert C."/>
        </authorList>
    </citation>
    <scope>NUCLEOTIDE SEQUENCE [LARGE SCALE GENOMIC DNA]</scope>
    <source>
        <strain evidence="9">ATCC 51144 / DSM 44229 / JCM 9112 / NBRC 15066 / NRRL 15764</strain>
    </source>
</reference>
<organism evidence="8 9">
    <name type="scientific">Saccharothrix espanaensis (strain ATCC 51144 / DSM 44229 / JCM 9112 / NBRC 15066 / NRRL 15764)</name>
    <dbReference type="NCBI Taxonomy" id="1179773"/>
    <lineage>
        <taxon>Bacteria</taxon>
        <taxon>Bacillati</taxon>
        <taxon>Actinomycetota</taxon>
        <taxon>Actinomycetes</taxon>
        <taxon>Pseudonocardiales</taxon>
        <taxon>Pseudonocardiaceae</taxon>
        <taxon>Saccharothrix</taxon>
    </lineage>
</organism>
<feature type="active site" description="Nucleophile" evidence="6">
    <location>
        <position position="284"/>
    </location>
</feature>
<dbReference type="SUPFAM" id="SSF141523">
    <property type="entry name" value="L,D-transpeptidase catalytic domain-like"/>
    <property type="match status" value="1"/>
</dbReference>
<dbReference type="Proteomes" id="UP000006281">
    <property type="component" value="Chromosome"/>
</dbReference>
<evidence type="ECO:0000313" key="9">
    <source>
        <dbReference type="Proteomes" id="UP000006281"/>
    </source>
</evidence>
<sequence>MAFRWHGVGPLASDSRKWIASPSGVTLCRPADRRPCPGTSAAPCPRPDRHPRMLRSLLLAAVSALAVTSCAAAPDPPPRPTPAAVDVQSFETLPEATTFAKIDALPRDDGTSPTAGQVLRPDKAVPVYDRPDGKAVARLPGTQLGSPTWVPEIARQDGWSQVLLPSRPNRSSGWVFTGSGDFERAENDFLVTVDLAAFRLEVSEKGKPLSAWTVGTGKPEYPTPTGRTYLLASIKETVTTFSPHILPLGAHSESHETFGGGPGTVALHGWPDASPFGTATSDGCIRVPDDALDLLLTLPLGTVVIVK</sequence>
<accession>K0KF83</accession>
<dbReference type="InterPro" id="IPR038063">
    <property type="entry name" value="Transpep_catalytic_dom"/>
</dbReference>
<dbReference type="GO" id="GO:0071972">
    <property type="term" value="F:peptidoglycan L,D-transpeptidase activity"/>
    <property type="evidence" value="ECO:0007669"/>
    <property type="project" value="TreeGrafter"/>
</dbReference>
<dbReference type="GO" id="GO:0008360">
    <property type="term" value="P:regulation of cell shape"/>
    <property type="evidence" value="ECO:0007669"/>
    <property type="project" value="UniProtKB-UniRule"/>
</dbReference>
<dbReference type="UniPathway" id="UPA00219"/>
<evidence type="ECO:0000256" key="5">
    <source>
        <dbReference type="ARBA" id="ARBA00023316"/>
    </source>
</evidence>
<dbReference type="AlphaFoldDB" id="K0KF83"/>
<feature type="active site" description="Proton donor/acceptor" evidence="6">
    <location>
        <position position="268"/>
    </location>
</feature>
<dbReference type="CDD" id="cd16913">
    <property type="entry name" value="YkuD_like"/>
    <property type="match status" value="1"/>
</dbReference>
<gene>
    <name evidence="8" type="ordered locus">BN6_79500</name>
</gene>
<dbReference type="Gene3D" id="2.40.440.10">
    <property type="entry name" value="L,D-transpeptidase catalytic domain-like"/>
    <property type="match status" value="1"/>
</dbReference>
<keyword evidence="4 6" id="KW-0573">Peptidoglycan synthesis</keyword>
<dbReference type="eggNOG" id="COG1376">
    <property type="taxonomic scope" value="Bacteria"/>
</dbReference>
<dbReference type="EMBL" id="HE804045">
    <property type="protein sequence ID" value="CCH35168.1"/>
    <property type="molecule type" value="Genomic_DNA"/>
</dbReference>
<feature type="domain" description="L,D-TPase catalytic" evidence="7">
    <location>
        <begin position="189"/>
        <end position="307"/>
    </location>
</feature>
<dbReference type="GO" id="GO:0016740">
    <property type="term" value="F:transferase activity"/>
    <property type="evidence" value="ECO:0007669"/>
    <property type="project" value="UniProtKB-KW"/>
</dbReference>
<dbReference type="HOGENOM" id="CLU_073013_1_0_11"/>
<evidence type="ECO:0000256" key="3">
    <source>
        <dbReference type="ARBA" id="ARBA00022960"/>
    </source>
</evidence>
<dbReference type="GO" id="GO:0005576">
    <property type="term" value="C:extracellular region"/>
    <property type="evidence" value="ECO:0007669"/>
    <property type="project" value="TreeGrafter"/>
</dbReference>
<protein>
    <submittedName>
        <fullName evidence="8">Ykud domain-containing protein</fullName>
    </submittedName>
</protein>
<evidence type="ECO:0000256" key="1">
    <source>
        <dbReference type="ARBA" id="ARBA00004752"/>
    </source>
</evidence>
<evidence type="ECO:0000313" key="8">
    <source>
        <dbReference type="EMBL" id="CCH35168.1"/>
    </source>
</evidence>
<keyword evidence="9" id="KW-1185">Reference proteome</keyword>
<dbReference type="KEGG" id="sesp:BN6_79500"/>